<comment type="similarity">
    <text evidence="3">Belongs to the krueppel C2H2-type zinc-finger protein family.</text>
</comment>
<evidence type="ECO:0000256" key="6">
    <source>
        <dbReference type="ARBA" id="ARBA00022737"/>
    </source>
</evidence>
<name>A0A851RFF0_TYCCO</name>
<evidence type="ECO:0000256" key="14">
    <source>
        <dbReference type="PROSITE-ProRule" id="PRU00042"/>
    </source>
</evidence>
<keyword evidence="6" id="KW-0677">Repeat</keyword>
<feature type="compositionally biased region" description="Low complexity" evidence="15">
    <location>
        <begin position="25"/>
        <end position="35"/>
    </location>
</feature>
<comment type="function">
    <text evidence="1">May be involved in transcriptional regulation.</text>
</comment>
<evidence type="ECO:0000256" key="13">
    <source>
        <dbReference type="ARBA" id="ARBA00023242"/>
    </source>
</evidence>
<evidence type="ECO:0000256" key="7">
    <source>
        <dbReference type="ARBA" id="ARBA00022771"/>
    </source>
</evidence>
<keyword evidence="9" id="KW-0832">Ubl conjugation</keyword>
<dbReference type="AlphaFoldDB" id="A0A851RFF0"/>
<reference evidence="17" key="1">
    <citation type="submission" date="2019-09" db="EMBL/GenBank/DDBJ databases">
        <title>Bird 10,000 Genomes (B10K) Project - Family phase.</title>
        <authorList>
            <person name="Zhang G."/>
        </authorList>
    </citation>
    <scope>NUCLEOTIDE SEQUENCE</scope>
    <source>
        <strain evidence="17">OUT-0024</strain>
        <tissue evidence="17">Muscle</tissue>
    </source>
</reference>
<dbReference type="PANTHER" id="PTHR23235:SF152">
    <property type="entry name" value="SI:DKEY-210J14.3"/>
    <property type="match status" value="1"/>
</dbReference>
<dbReference type="GO" id="GO:0000981">
    <property type="term" value="F:DNA-binding transcription factor activity, RNA polymerase II-specific"/>
    <property type="evidence" value="ECO:0007669"/>
    <property type="project" value="TreeGrafter"/>
</dbReference>
<dbReference type="SMART" id="SM00355">
    <property type="entry name" value="ZnF_C2H2"/>
    <property type="match status" value="2"/>
</dbReference>
<feature type="domain" description="C2H2-type" evidence="16">
    <location>
        <begin position="38"/>
        <end position="65"/>
    </location>
</feature>
<organism evidence="17 18">
    <name type="scientific">Tychaedon coryphoeus</name>
    <name type="common">Karoo scrub-robin</name>
    <name type="synonym">Erythropygia coryphaeus</name>
    <dbReference type="NCBI Taxonomy" id="614051"/>
    <lineage>
        <taxon>Eukaryota</taxon>
        <taxon>Metazoa</taxon>
        <taxon>Chordata</taxon>
        <taxon>Craniata</taxon>
        <taxon>Vertebrata</taxon>
        <taxon>Euteleostomi</taxon>
        <taxon>Archelosauria</taxon>
        <taxon>Archosauria</taxon>
        <taxon>Dinosauria</taxon>
        <taxon>Saurischia</taxon>
        <taxon>Theropoda</taxon>
        <taxon>Coelurosauria</taxon>
        <taxon>Aves</taxon>
        <taxon>Neognathae</taxon>
        <taxon>Neoaves</taxon>
        <taxon>Telluraves</taxon>
        <taxon>Australaves</taxon>
        <taxon>Passeriformes</taxon>
        <taxon>Muscicapidae</taxon>
        <taxon>Cercotrichas</taxon>
    </lineage>
</organism>
<feature type="region of interest" description="Disordered" evidence="15">
    <location>
        <begin position="1"/>
        <end position="37"/>
    </location>
</feature>
<evidence type="ECO:0000256" key="3">
    <source>
        <dbReference type="ARBA" id="ARBA00006991"/>
    </source>
</evidence>
<keyword evidence="5" id="KW-0479">Metal-binding</keyword>
<sequence length="90" mass="9788">KNFTRQAKPAPAASPPGKQRKARRASPAGSGASHGIPNTCGECWQSFSQSSDLVKHLRIHTGEKPYACGHCGKRFNVSSNLIRHRRIHTG</sequence>
<keyword evidence="8" id="KW-0862">Zinc</keyword>
<evidence type="ECO:0000259" key="16">
    <source>
        <dbReference type="PROSITE" id="PS50157"/>
    </source>
</evidence>
<protein>
    <submittedName>
        <fullName evidence="17">ZN787 protein</fullName>
    </submittedName>
</protein>
<keyword evidence="18" id="KW-1185">Reference proteome</keyword>
<keyword evidence="11" id="KW-0238">DNA-binding</keyword>
<evidence type="ECO:0000256" key="5">
    <source>
        <dbReference type="ARBA" id="ARBA00022723"/>
    </source>
</evidence>
<evidence type="ECO:0000256" key="10">
    <source>
        <dbReference type="ARBA" id="ARBA00023015"/>
    </source>
</evidence>
<keyword evidence="12" id="KW-0804">Transcription</keyword>
<dbReference type="FunFam" id="3.30.160.60:FF:001954">
    <property type="entry name" value="Zinc finger protein 787"/>
    <property type="match status" value="1"/>
</dbReference>
<evidence type="ECO:0000256" key="2">
    <source>
        <dbReference type="ARBA" id="ARBA00004123"/>
    </source>
</evidence>
<keyword evidence="7 14" id="KW-0863">Zinc-finger</keyword>
<evidence type="ECO:0000256" key="11">
    <source>
        <dbReference type="ARBA" id="ARBA00023125"/>
    </source>
</evidence>
<dbReference type="PANTHER" id="PTHR23235">
    <property type="entry name" value="KRUEPPEL-LIKE TRANSCRIPTION FACTOR"/>
    <property type="match status" value="1"/>
</dbReference>
<dbReference type="SUPFAM" id="SSF57667">
    <property type="entry name" value="beta-beta-alpha zinc fingers"/>
    <property type="match status" value="1"/>
</dbReference>
<dbReference type="EMBL" id="WBND01004704">
    <property type="protein sequence ID" value="NXC92502.1"/>
    <property type="molecule type" value="Genomic_DNA"/>
</dbReference>
<evidence type="ECO:0000313" key="17">
    <source>
        <dbReference type="EMBL" id="NXC92502.1"/>
    </source>
</evidence>
<feature type="non-terminal residue" evidence="17">
    <location>
        <position position="90"/>
    </location>
</feature>
<evidence type="ECO:0000256" key="4">
    <source>
        <dbReference type="ARBA" id="ARBA00022499"/>
    </source>
</evidence>
<dbReference type="GO" id="GO:0008270">
    <property type="term" value="F:zinc ion binding"/>
    <property type="evidence" value="ECO:0007669"/>
    <property type="project" value="UniProtKB-KW"/>
</dbReference>
<evidence type="ECO:0000256" key="9">
    <source>
        <dbReference type="ARBA" id="ARBA00022843"/>
    </source>
</evidence>
<dbReference type="Gene3D" id="3.30.160.60">
    <property type="entry name" value="Classic Zinc Finger"/>
    <property type="match status" value="2"/>
</dbReference>
<keyword evidence="4" id="KW-1017">Isopeptide bond</keyword>
<dbReference type="FunFam" id="3.30.160.60:FF:000247">
    <property type="entry name" value="Zinc finger protein 236"/>
    <property type="match status" value="1"/>
</dbReference>
<proteinExistence type="inferred from homology"/>
<feature type="domain" description="C2H2-type" evidence="16">
    <location>
        <begin position="66"/>
        <end position="90"/>
    </location>
</feature>
<dbReference type="Pfam" id="PF00096">
    <property type="entry name" value="zf-C2H2"/>
    <property type="match status" value="2"/>
</dbReference>
<evidence type="ECO:0000256" key="15">
    <source>
        <dbReference type="SAM" id="MobiDB-lite"/>
    </source>
</evidence>
<comment type="caution">
    <text evidence="17">The sequence shown here is derived from an EMBL/GenBank/DDBJ whole genome shotgun (WGS) entry which is preliminary data.</text>
</comment>
<keyword evidence="13" id="KW-0539">Nucleus</keyword>
<feature type="non-terminal residue" evidence="17">
    <location>
        <position position="1"/>
    </location>
</feature>
<evidence type="ECO:0000256" key="1">
    <source>
        <dbReference type="ARBA" id="ARBA00003767"/>
    </source>
</evidence>
<dbReference type="InterPro" id="IPR036236">
    <property type="entry name" value="Znf_C2H2_sf"/>
</dbReference>
<dbReference type="PROSITE" id="PS50157">
    <property type="entry name" value="ZINC_FINGER_C2H2_2"/>
    <property type="match status" value="2"/>
</dbReference>
<evidence type="ECO:0000256" key="8">
    <source>
        <dbReference type="ARBA" id="ARBA00022833"/>
    </source>
</evidence>
<dbReference type="GO" id="GO:0005634">
    <property type="term" value="C:nucleus"/>
    <property type="evidence" value="ECO:0007669"/>
    <property type="project" value="UniProtKB-SubCell"/>
</dbReference>
<evidence type="ECO:0000313" key="18">
    <source>
        <dbReference type="Proteomes" id="UP000631545"/>
    </source>
</evidence>
<dbReference type="GO" id="GO:0000978">
    <property type="term" value="F:RNA polymerase II cis-regulatory region sequence-specific DNA binding"/>
    <property type="evidence" value="ECO:0007669"/>
    <property type="project" value="TreeGrafter"/>
</dbReference>
<dbReference type="PROSITE" id="PS00028">
    <property type="entry name" value="ZINC_FINGER_C2H2_1"/>
    <property type="match status" value="2"/>
</dbReference>
<dbReference type="InterPro" id="IPR013087">
    <property type="entry name" value="Znf_C2H2_type"/>
</dbReference>
<evidence type="ECO:0000256" key="12">
    <source>
        <dbReference type="ARBA" id="ARBA00023163"/>
    </source>
</evidence>
<comment type="subcellular location">
    <subcellularLocation>
        <location evidence="2">Nucleus</location>
    </subcellularLocation>
</comment>
<dbReference type="Proteomes" id="UP000631545">
    <property type="component" value="Unassembled WGS sequence"/>
</dbReference>
<accession>A0A851RFF0</accession>
<gene>
    <name evidence="17" type="primary">Znf787</name>
    <name evidence="17" type="ORF">CERCOR_R14786</name>
</gene>
<keyword evidence="10" id="KW-0805">Transcription regulation</keyword>